<evidence type="ECO:0000313" key="9">
    <source>
        <dbReference type="Proteomes" id="UP000605846"/>
    </source>
</evidence>
<reference evidence="8" key="1">
    <citation type="submission" date="2020-01" db="EMBL/GenBank/DDBJ databases">
        <title>Genome Sequencing of Three Apophysomyces-Like Fungal Strains Confirms a Novel Fungal Genus in the Mucoromycota with divergent Burkholderia-like Endosymbiotic Bacteria.</title>
        <authorList>
            <person name="Stajich J.E."/>
            <person name="Macias A.M."/>
            <person name="Carter-House D."/>
            <person name="Lovett B."/>
            <person name="Kasson L.R."/>
            <person name="Berry K."/>
            <person name="Grigoriev I."/>
            <person name="Chang Y."/>
            <person name="Spatafora J."/>
            <person name="Kasson M.T."/>
        </authorList>
    </citation>
    <scope>NUCLEOTIDE SEQUENCE</scope>
    <source>
        <strain evidence="8">NRRL A-21654</strain>
    </source>
</reference>
<name>A0A8H7BLW8_9FUNG</name>
<evidence type="ECO:0000256" key="4">
    <source>
        <dbReference type="ARBA" id="ARBA00022989"/>
    </source>
</evidence>
<evidence type="ECO:0000256" key="5">
    <source>
        <dbReference type="ARBA" id="ARBA00023136"/>
    </source>
</evidence>
<dbReference type="EMBL" id="JABAYA010000087">
    <property type="protein sequence ID" value="KAF7725929.1"/>
    <property type="molecule type" value="Genomic_DNA"/>
</dbReference>
<gene>
    <name evidence="8" type="ORF">EC973_009166</name>
</gene>
<keyword evidence="9" id="KW-1185">Reference proteome</keyword>
<dbReference type="GO" id="GO:0016020">
    <property type="term" value="C:membrane"/>
    <property type="evidence" value="ECO:0007669"/>
    <property type="project" value="UniProtKB-SubCell"/>
</dbReference>
<feature type="domain" description="Major facilitator superfamily associated" evidence="7">
    <location>
        <begin position="10"/>
        <end position="418"/>
    </location>
</feature>
<sequence length="433" mass="47347">MTEPTFILPKLLYISLYMVFGSAIPYLNLFYDQALHLSNQQIGVLLAIAPFVQSAACPLWTILADKRPTWHGPLMAVLAFFGGLAIMTLMLLPSWISQRSTELEDAGVATFLITIVLAFVFAFFGQPVSALVDSAVLKLLGEHKILYGNQRLYGSISNGLSILAVGLLIDISGINMAFYVFAVGVMIFVSISLFTHLGPSDVSEYAPLPEEDEREPLLHKSAHYAIPRDQPNMISTATGTSAPLSTSFRSALSHVPTNASNGEESLIPRRDSLATNHLFPFYTNSVHEYDSSLPMLRQTTSIAALDVQMEANDRLAHLDHMPSLGLVLSNIPSVDTSLAVFGAIGQPETQPPERSTLGSRRVWTFLLTTMLFGVAYSMVAQFLFLYLHNDLGMSSNLIGWTGPLGGIAEVSTFYISRQVKKSPKEQKAIQSAQ</sequence>
<dbReference type="Pfam" id="PF12832">
    <property type="entry name" value="MFS_1_like"/>
    <property type="match status" value="1"/>
</dbReference>
<keyword evidence="5 6" id="KW-0472">Membrane</keyword>
<dbReference type="InterPro" id="IPR024989">
    <property type="entry name" value="MFS_assoc_dom"/>
</dbReference>
<dbReference type="PANTHER" id="PTHR16172">
    <property type="entry name" value="MAJOR FACILITATOR SUPERFAMILY DOMAIN-CONTAINING PROTEIN 6-LIKE"/>
    <property type="match status" value="1"/>
</dbReference>
<dbReference type="PANTHER" id="PTHR16172:SF41">
    <property type="entry name" value="MAJOR FACILITATOR SUPERFAMILY DOMAIN-CONTAINING PROTEIN 6-LIKE"/>
    <property type="match status" value="1"/>
</dbReference>
<evidence type="ECO:0000259" key="7">
    <source>
        <dbReference type="Pfam" id="PF12832"/>
    </source>
</evidence>
<comment type="subcellular location">
    <subcellularLocation>
        <location evidence="1">Membrane</location>
        <topology evidence="1">Multi-pass membrane protein</topology>
    </subcellularLocation>
</comment>
<comment type="caution">
    <text evidence="8">The sequence shown here is derived from an EMBL/GenBank/DDBJ whole genome shotgun (WGS) entry which is preliminary data.</text>
</comment>
<feature type="transmembrane region" description="Helical" evidence="6">
    <location>
        <begin position="108"/>
        <end position="132"/>
    </location>
</feature>
<dbReference type="Proteomes" id="UP000605846">
    <property type="component" value="Unassembled WGS sequence"/>
</dbReference>
<evidence type="ECO:0000256" key="2">
    <source>
        <dbReference type="ARBA" id="ARBA00005241"/>
    </source>
</evidence>
<feature type="transmembrane region" description="Helical" evidence="6">
    <location>
        <begin position="362"/>
        <end position="385"/>
    </location>
</feature>
<feature type="transmembrane region" description="Helical" evidence="6">
    <location>
        <begin position="152"/>
        <end position="171"/>
    </location>
</feature>
<dbReference type="Gene3D" id="1.20.1250.20">
    <property type="entry name" value="MFS general substrate transporter like domains"/>
    <property type="match status" value="1"/>
</dbReference>
<evidence type="ECO:0000256" key="6">
    <source>
        <dbReference type="SAM" id="Phobius"/>
    </source>
</evidence>
<feature type="transmembrane region" description="Helical" evidence="6">
    <location>
        <begin position="397"/>
        <end position="415"/>
    </location>
</feature>
<feature type="transmembrane region" description="Helical" evidence="6">
    <location>
        <begin position="43"/>
        <end position="63"/>
    </location>
</feature>
<proteinExistence type="inferred from homology"/>
<keyword evidence="4 6" id="KW-1133">Transmembrane helix</keyword>
<dbReference type="AlphaFoldDB" id="A0A8H7BLW8"/>
<evidence type="ECO:0000313" key="8">
    <source>
        <dbReference type="EMBL" id="KAF7725929.1"/>
    </source>
</evidence>
<evidence type="ECO:0000256" key="3">
    <source>
        <dbReference type="ARBA" id="ARBA00022692"/>
    </source>
</evidence>
<dbReference type="SUPFAM" id="SSF103473">
    <property type="entry name" value="MFS general substrate transporter"/>
    <property type="match status" value="2"/>
</dbReference>
<feature type="transmembrane region" description="Helical" evidence="6">
    <location>
        <begin position="177"/>
        <end position="197"/>
    </location>
</feature>
<protein>
    <recommendedName>
        <fullName evidence="7">Major facilitator superfamily associated domain-containing protein</fullName>
    </recommendedName>
</protein>
<feature type="transmembrane region" description="Helical" evidence="6">
    <location>
        <begin position="12"/>
        <end position="31"/>
    </location>
</feature>
<dbReference type="InterPro" id="IPR051717">
    <property type="entry name" value="MFS_MFSD6"/>
</dbReference>
<dbReference type="InterPro" id="IPR036259">
    <property type="entry name" value="MFS_trans_sf"/>
</dbReference>
<comment type="similarity">
    <text evidence="2">Belongs to the major facilitator superfamily. MFSD6 family.</text>
</comment>
<accession>A0A8H7BLW8</accession>
<feature type="transmembrane region" description="Helical" evidence="6">
    <location>
        <begin position="75"/>
        <end position="96"/>
    </location>
</feature>
<keyword evidence="3 6" id="KW-0812">Transmembrane</keyword>
<evidence type="ECO:0000256" key="1">
    <source>
        <dbReference type="ARBA" id="ARBA00004141"/>
    </source>
</evidence>
<organism evidence="8 9">
    <name type="scientific">Apophysomyces ossiformis</name>
    <dbReference type="NCBI Taxonomy" id="679940"/>
    <lineage>
        <taxon>Eukaryota</taxon>
        <taxon>Fungi</taxon>
        <taxon>Fungi incertae sedis</taxon>
        <taxon>Mucoromycota</taxon>
        <taxon>Mucoromycotina</taxon>
        <taxon>Mucoromycetes</taxon>
        <taxon>Mucorales</taxon>
        <taxon>Mucorineae</taxon>
        <taxon>Mucoraceae</taxon>
        <taxon>Apophysomyces</taxon>
    </lineage>
</organism>
<dbReference type="OrthoDB" id="5989317at2759"/>